<proteinExistence type="predicted"/>
<feature type="transmembrane region" description="Helical" evidence="1">
    <location>
        <begin position="7"/>
        <end position="27"/>
    </location>
</feature>
<feature type="transmembrane region" description="Helical" evidence="1">
    <location>
        <begin position="346"/>
        <end position="364"/>
    </location>
</feature>
<protein>
    <submittedName>
        <fullName evidence="2">YfhO family protein</fullName>
    </submittedName>
</protein>
<feature type="transmembrane region" description="Helical" evidence="1">
    <location>
        <begin position="200"/>
        <end position="217"/>
    </location>
</feature>
<organism evidence="2 3">
    <name type="scientific">Lactobacillus mulieris</name>
    <dbReference type="NCBI Taxonomy" id="2508708"/>
    <lineage>
        <taxon>Bacteria</taxon>
        <taxon>Bacillati</taxon>
        <taxon>Bacillota</taxon>
        <taxon>Bacilli</taxon>
        <taxon>Lactobacillales</taxon>
        <taxon>Lactobacillaceae</taxon>
        <taxon>Lactobacillus</taxon>
    </lineage>
</organism>
<feature type="transmembrane region" description="Helical" evidence="1">
    <location>
        <begin position="101"/>
        <end position="121"/>
    </location>
</feature>
<name>A0AAP3GWL1_9LACO</name>
<dbReference type="AlphaFoldDB" id="A0AAP3GWL1"/>
<feature type="transmembrane region" description="Helical" evidence="1">
    <location>
        <begin position="376"/>
        <end position="392"/>
    </location>
</feature>
<dbReference type="PANTHER" id="PTHR38454">
    <property type="entry name" value="INTEGRAL MEMBRANE PROTEIN-RELATED"/>
    <property type="match status" value="1"/>
</dbReference>
<evidence type="ECO:0000313" key="3">
    <source>
        <dbReference type="Proteomes" id="UP001213015"/>
    </source>
</evidence>
<evidence type="ECO:0000313" key="2">
    <source>
        <dbReference type="EMBL" id="MCZ3844697.1"/>
    </source>
</evidence>
<keyword evidence="1" id="KW-0812">Transmembrane</keyword>
<dbReference type="Pfam" id="PF09586">
    <property type="entry name" value="YfhO"/>
    <property type="match status" value="1"/>
</dbReference>
<dbReference type="GeneID" id="97458617"/>
<comment type="caution">
    <text evidence="2">The sequence shown here is derived from an EMBL/GenBank/DDBJ whole genome shotgun (WGS) entry which is preliminary data.</text>
</comment>
<keyword evidence="1" id="KW-1133">Transmembrane helix</keyword>
<dbReference type="RefSeq" id="WP_006585939.1">
    <property type="nucleotide sequence ID" value="NZ_CABMGH010000010.1"/>
</dbReference>
<feature type="transmembrane region" description="Helical" evidence="1">
    <location>
        <begin position="128"/>
        <end position="146"/>
    </location>
</feature>
<accession>A0AAP3GWL1</accession>
<feature type="transmembrane region" description="Helical" evidence="1">
    <location>
        <begin position="224"/>
        <end position="247"/>
    </location>
</feature>
<evidence type="ECO:0000256" key="1">
    <source>
        <dbReference type="SAM" id="Phobius"/>
    </source>
</evidence>
<feature type="transmembrane region" description="Helical" evidence="1">
    <location>
        <begin position="315"/>
        <end position="334"/>
    </location>
</feature>
<feature type="transmembrane region" description="Helical" evidence="1">
    <location>
        <begin position="429"/>
        <end position="448"/>
    </location>
</feature>
<feature type="transmembrane region" description="Helical" evidence="1">
    <location>
        <begin position="283"/>
        <end position="303"/>
    </location>
</feature>
<keyword evidence="1" id="KW-0472">Membrane</keyword>
<dbReference type="InterPro" id="IPR018580">
    <property type="entry name" value="Uncharacterised_YfhO"/>
</dbReference>
<gene>
    <name evidence="2" type="ORF">L2422_04065</name>
</gene>
<feature type="transmembrane region" description="Helical" evidence="1">
    <location>
        <begin position="78"/>
        <end position="95"/>
    </location>
</feature>
<dbReference type="EMBL" id="JAKHLF010000004">
    <property type="protein sequence ID" value="MCZ3844697.1"/>
    <property type="molecule type" value="Genomic_DNA"/>
</dbReference>
<dbReference type="PANTHER" id="PTHR38454:SF1">
    <property type="entry name" value="INTEGRAL MEMBRANE PROTEIN"/>
    <property type="match status" value="1"/>
</dbReference>
<dbReference type="Proteomes" id="UP001213015">
    <property type="component" value="Unassembled WGS sequence"/>
</dbReference>
<feature type="transmembrane region" description="Helical" evidence="1">
    <location>
        <begin position="404"/>
        <end position="422"/>
    </location>
</feature>
<sequence>MKKIPKFVIPVLISALLFLLAGLFTGTNPYFGGTLNSGDILDQYLSFFGYLRHILLGNLSDFSYSFSNGLGGSMAGNWGYYLLSPLNFIVLLFPATKVNLAIYTIILLKVMVASGSFYYLAKKKMGATDTWSISFGVAYSLSAYVISYFGNLMWLDAIAFLPIIVYGLLSIIDGKFSITYVIFLAITIVANYYTAFMTCLFLVGFFFYQAFITFTNWKVFIKKFVIFAISSLTAALISSFASIPTFYNLLENKLNYSLSTSPIHPKSLLLALPGNLLFAGNKLAVPLMYIGTISTLLVITYFFNSKFSLKERIASLVFLFFIFSGLFSTKLYLLWHGGQPPQYYPFRFAFLIAFSLAYFATLSVSKGLPFNKKNILTWNSVFLFFIIIYYFFSRKLLGIDKQVSIITISVFIISVILINLYIRKQIKPYVLALVIILDIFANTCLAWSKISKNVTSYNPYTEDTIAFLNKIPKQAKKQRLDKSFLINNDRGESYMMNYHGINSFSSNNDSKLTTFGGLLGLPSIGYYTFYSTGTQLTDALFGLNTYVVSNRLSDMRGFYNYGLRDDLIGNKIWYQNKTNVAYRINTFPLAFAGYQANNIKLKENNPLSNQVTVLNSLTNTNTQYFSKAISAHETSNNMTLSHNANLLTMNQISTKSPSTVTFTYHAQPNSRGYILLDRSLMMWADYTDINSAASKLTINGKSFRSLPVNLQPIGVHIPKNGKVVLKIYLRKNIKNKIIIDPKLYLLNQNNLNKTIKLVKSRAMSLTTWKGNYISGHIHLKRGQALITTFPYTSGWQATANGKPVKITKALNRFISLKLPAGNYKIIFKHTMPGLKLGTIISIIGIVLFGAEIHHFKYKNHRIKKGK</sequence>
<reference evidence="2" key="1">
    <citation type="submission" date="2022-01" db="EMBL/GenBank/DDBJ databases">
        <title>VMRC isolate genome collection.</title>
        <authorList>
            <person name="France M."/>
            <person name="Rutt L."/>
            <person name="Humphrys M."/>
            <person name="Ravel J."/>
        </authorList>
    </citation>
    <scope>NUCLEOTIDE SEQUENCE</scope>
    <source>
        <strain evidence="2">C0127B5</strain>
    </source>
</reference>
<feature type="transmembrane region" description="Helical" evidence="1">
    <location>
        <begin position="836"/>
        <end position="855"/>
    </location>
</feature>